<evidence type="ECO:0000256" key="3">
    <source>
        <dbReference type="ARBA" id="ARBA00044493"/>
    </source>
</evidence>
<comment type="similarity">
    <text evidence="1">Belongs to the CCM1 family.</text>
</comment>
<evidence type="ECO:0000313" key="9">
    <source>
        <dbReference type="Proteomes" id="UP000756346"/>
    </source>
</evidence>
<dbReference type="InterPro" id="IPR057029">
    <property type="entry name" value="TPR_fung_2"/>
</dbReference>
<evidence type="ECO:0000256" key="5">
    <source>
        <dbReference type="SAM" id="MobiDB-lite"/>
    </source>
</evidence>
<accession>A0A9P8YBF6</accession>
<dbReference type="OrthoDB" id="747253at2759"/>
<comment type="caution">
    <text evidence="8">The sequence shown here is derived from an EMBL/GenBank/DDBJ whole genome shotgun (WGS) entry which is preliminary data.</text>
</comment>
<dbReference type="PANTHER" id="PTHR47447:SF17">
    <property type="entry name" value="OS12G0638900 PROTEIN"/>
    <property type="match status" value="1"/>
</dbReference>
<dbReference type="InterPro" id="IPR011990">
    <property type="entry name" value="TPR-like_helical_dom_sf"/>
</dbReference>
<proteinExistence type="inferred from homology"/>
<protein>
    <recommendedName>
        <fullName evidence="10">Pentatricopeptide repeat protein</fullName>
    </recommendedName>
</protein>
<name>A0A9P8YBF6_9PEZI</name>
<keyword evidence="9" id="KW-1185">Reference proteome</keyword>
<dbReference type="Pfam" id="PF23279">
    <property type="entry name" value="TPR_25"/>
    <property type="match status" value="1"/>
</dbReference>
<dbReference type="AlphaFoldDB" id="A0A9P8YBF6"/>
<feature type="domain" description="Tetratricopeptide repeats fungi 2" evidence="7">
    <location>
        <begin position="534"/>
        <end position="586"/>
    </location>
</feature>
<evidence type="ECO:0000256" key="2">
    <source>
        <dbReference type="ARBA" id="ARBA00022737"/>
    </source>
</evidence>
<comment type="subunit">
    <text evidence="4">Binds to mitochondrial small subunit 15S rRNA.</text>
</comment>
<evidence type="ECO:0000259" key="6">
    <source>
        <dbReference type="Pfam" id="PF23276"/>
    </source>
</evidence>
<evidence type="ECO:0000256" key="4">
    <source>
        <dbReference type="ARBA" id="ARBA00044511"/>
    </source>
</evidence>
<evidence type="ECO:0008006" key="10">
    <source>
        <dbReference type="Google" id="ProtNLM"/>
    </source>
</evidence>
<dbReference type="PANTHER" id="PTHR47447">
    <property type="entry name" value="OS03G0856100 PROTEIN"/>
    <property type="match status" value="1"/>
</dbReference>
<evidence type="ECO:0000256" key="1">
    <source>
        <dbReference type="ARBA" id="ARBA00006192"/>
    </source>
</evidence>
<dbReference type="Pfam" id="PF23276">
    <property type="entry name" value="TPR_24"/>
    <property type="match status" value="1"/>
</dbReference>
<comment type="function">
    <text evidence="3">Regulates mitochondrial small subunit maturation by controlling 15S rRNA 5'-end processing. Localizes to the 5' precursor of the 15S rRNA in a position that is subsequently occupied by mS47 in the mature yeast mtSSU. Uses structure and sequence-specific RNA recognition, binding to a single-stranded region of the precursor and specifically recognizing bases -6 to -1. The exchange of Ccm1 for mS47 is coupled to the irreversible removal of precursor rRNA that is accompanied by conformational changes of the mitoribosomal proteins uS5m and mS26. These conformational changes signal completion of 5'-end rRNA processing through protection of the mature 5'-end of the 15S rRNA and stabilization of mS47. The removal of the 5' precursor together with the dissociation of Ccm1 may be catalyzed by the 5'-3' exoribonuclease Pet127. Involved in the specific removal of group I introns in mitochondrial encoded transcripts.</text>
</comment>
<organism evidence="8 9">
    <name type="scientific">Microdochium trichocladiopsis</name>
    <dbReference type="NCBI Taxonomy" id="1682393"/>
    <lineage>
        <taxon>Eukaryota</taxon>
        <taxon>Fungi</taxon>
        <taxon>Dikarya</taxon>
        <taxon>Ascomycota</taxon>
        <taxon>Pezizomycotina</taxon>
        <taxon>Sordariomycetes</taxon>
        <taxon>Xylariomycetidae</taxon>
        <taxon>Xylariales</taxon>
        <taxon>Microdochiaceae</taxon>
        <taxon>Microdochium</taxon>
    </lineage>
</organism>
<feature type="region of interest" description="Disordered" evidence="5">
    <location>
        <begin position="50"/>
        <end position="79"/>
    </location>
</feature>
<dbReference type="Gene3D" id="1.25.40.10">
    <property type="entry name" value="Tetratricopeptide repeat domain"/>
    <property type="match status" value="2"/>
</dbReference>
<sequence length="630" mass="70581">MMGSPLVYDGLWRCLCPSVGLKTLTKALRRPRVQPIAAVHRATFRDHFQRRHTSTGISSKRDPAESTDSGSSHFSRTRRQYLDRADKRAPWLNKLLSIRPDAPPEQLDGFSTQHIYDALKELQNMEGSYRTIVTLVEFLIRVRKEAPNALLYEALIRANVDPFLGSARVAKALLTEMSNAGISTTPAVYNAVLQVTAIHPDYILRSRALLDMKHRWYNLTLDDRISVILGLLRDGQYELALENLEELSKSPVIIPPWLFSIFLVKFGELGFHTESFQLLQHAVKIHNAQRSLLSWAFLLDVYSRDGFYAGITYIWERMVAPGRLSPSDGVVLQVLNAASRQGDVGLATTAVQLLTERGRKLGMHHYEALMEASLKRNDLEKALTVTCLMSGEGLAVDASSTRPIFLTLQDSETDTDRALQILGKLRAQRSVPIASFNVVLEAIISQRGFQAALDVYRSVRNFSSDLPDLRTFHILLSRCTKETSRNFIVAEMESFSVKPNRATYNRLIRISARQQNYEAAFRYLQDIRELRKPSESLSNGPWMGRATALELIKRCIQNHDPRAQELLEESRARGMGLDAELEQFVSGFQGNLGGDASVGTQDPASIEAVGRAHSLAHRDPGTLRALSAVA</sequence>
<evidence type="ECO:0000313" key="8">
    <source>
        <dbReference type="EMBL" id="KAH7035408.1"/>
    </source>
</evidence>
<dbReference type="GeneID" id="70182818"/>
<dbReference type="Proteomes" id="UP000756346">
    <property type="component" value="Unassembled WGS sequence"/>
</dbReference>
<dbReference type="Pfam" id="PF13812">
    <property type="entry name" value="PPR_3"/>
    <property type="match status" value="1"/>
</dbReference>
<feature type="domain" description="Pentatricopeptide repeat-containing protein-mitochondrial" evidence="6">
    <location>
        <begin position="328"/>
        <end position="458"/>
    </location>
</feature>
<evidence type="ECO:0000259" key="7">
    <source>
        <dbReference type="Pfam" id="PF23279"/>
    </source>
</evidence>
<gene>
    <name evidence="8" type="ORF">B0I36DRAFT_318287</name>
</gene>
<dbReference type="InterPro" id="IPR002885">
    <property type="entry name" value="PPR_rpt"/>
</dbReference>
<reference evidence="8" key="1">
    <citation type="journal article" date="2021" name="Nat. Commun.">
        <title>Genetic determinants of endophytism in the Arabidopsis root mycobiome.</title>
        <authorList>
            <person name="Mesny F."/>
            <person name="Miyauchi S."/>
            <person name="Thiergart T."/>
            <person name="Pickel B."/>
            <person name="Atanasova L."/>
            <person name="Karlsson M."/>
            <person name="Huettel B."/>
            <person name="Barry K.W."/>
            <person name="Haridas S."/>
            <person name="Chen C."/>
            <person name="Bauer D."/>
            <person name="Andreopoulos W."/>
            <person name="Pangilinan J."/>
            <person name="LaButti K."/>
            <person name="Riley R."/>
            <person name="Lipzen A."/>
            <person name="Clum A."/>
            <person name="Drula E."/>
            <person name="Henrissat B."/>
            <person name="Kohler A."/>
            <person name="Grigoriev I.V."/>
            <person name="Martin F.M."/>
            <person name="Hacquard S."/>
        </authorList>
    </citation>
    <scope>NUCLEOTIDE SEQUENCE</scope>
    <source>
        <strain evidence="8">MPI-CAGE-CH-0230</strain>
    </source>
</reference>
<dbReference type="RefSeq" id="XP_046015501.1">
    <property type="nucleotide sequence ID" value="XM_046153272.1"/>
</dbReference>
<dbReference type="InterPro" id="IPR057027">
    <property type="entry name" value="TPR_mt"/>
</dbReference>
<dbReference type="EMBL" id="JAGTJQ010000003">
    <property type="protein sequence ID" value="KAH7035408.1"/>
    <property type="molecule type" value="Genomic_DNA"/>
</dbReference>
<keyword evidence="2" id="KW-0677">Repeat</keyword>